<evidence type="ECO:0000256" key="3">
    <source>
        <dbReference type="ARBA" id="ARBA00022737"/>
    </source>
</evidence>
<evidence type="ECO:0000259" key="11">
    <source>
        <dbReference type="PROSITE" id="PS50157"/>
    </source>
</evidence>
<dbReference type="GO" id="GO:0000978">
    <property type="term" value="F:RNA polymerase II cis-regulatory region sequence-specific DNA binding"/>
    <property type="evidence" value="ECO:0007669"/>
    <property type="project" value="TreeGrafter"/>
</dbReference>
<dbReference type="FunFam" id="3.30.160.60:FF:001106">
    <property type="entry name" value="zinc finger and BTB domain-containing protein 8B"/>
    <property type="match status" value="1"/>
</dbReference>
<keyword evidence="6" id="KW-0805">Transcription regulation</keyword>
<evidence type="ECO:0000256" key="4">
    <source>
        <dbReference type="ARBA" id="ARBA00022771"/>
    </source>
</evidence>
<feature type="compositionally biased region" description="Polar residues" evidence="10">
    <location>
        <begin position="45"/>
        <end position="65"/>
    </location>
</feature>
<dbReference type="Proteomes" id="UP000233100">
    <property type="component" value="Chromosome 1"/>
</dbReference>
<reference evidence="12" key="2">
    <citation type="submission" date="2025-08" db="UniProtKB">
        <authorList>
            <consortium name="Ensembl"/>
        </authorList>
    </citation>
    <scope>IDENTIFICATION</scope>
</reference>
<dbReference type="InterPro" id="IPR013087">
    <property type="entry name" value="Znf_C2H2_type"/>
</dbReference>
<evidence type="ECO:0000256" key="7">
    <source>
        <dbReference type="ARBA" id="ARBA00023163"/>
    </source>
</evidence>
<dbReference type="GeneTree" id="ENSGT00940000154994"/>
<dbReference type="PROSITE" id="PS00028">
    <property type="entry name" value="ZINC_FINGER_C2H2_1"/>
    <property type="match status" value="1"/>
</dbReference>
<accession>A0A2K5U5H1</accession>
<dbReference type="PROSITE" id="PS50157">
    <property type="entry name" value="ZINC_FINGER_C2H2_2"/>
    <property type="match status" value="2"/>
</dbReference>
<keyword evidence="7" id="KW-0804">Transcription</keyword>
<keyword evidence="8" id="KW-0539">Nucleus</keyword>
<dbReference type="GO" id="GO:0000981">
    <property type="term" value="F:DNA-binding transcription factor activity, RNA polymerase II-specific"/>
    <property type="evidence" value="ECO:0007669"/>
    <property type="project" value="TreeGrafter"/>
</dbReference>
<evidence type="ECO:0000313" key="12">
    <source>
        <dbReference type="Ensembl" id="ENSMFAP00000007597.2"/>
    </source>
</evidence>
<feature type="compositionally biased region" description="Acidic residues" evidence="10">
    <location>
        <begin position="355"/>
        <end position="367"/>
    </location>
</feature>
<evidence type="ECO:0000313" key="13">
    <source>
        <dbReference type="Proteomes" id="UP000233100"/>
    </source>
</evidence>
<feature type="region of interest" description="Disordered" evidence="10">
    <location>
        <begin position="334"/>
        <end position="383"/>
    </location>
</feature>
<evidence type="ECO:0000256" key="2">
    <source>
        <dbReference type="ARBA" id="ARBA00022723"/>
    </source>
</evidence>
<evidence type="ECO:0000256" key="8">
    <source>
        <dbReference type="ARBA" id="ARBA00023242"/>
    </source>
</evidence>
<dbReference type="AlphaFoldDB" id="A0A2K5U5H1"/>
<sequence length="383" mass="42127">TSARHTLGHPSTFAERWRRRLLWLQQWRQQRRAAAAAAAAAHQVDSGSPSSGREGTSCGTKSLVSSPAVGEKSVDCLRESPCGDCGDCHPLELVVKDSLGGGSADSDLSTPPKRIEPKVEFDADEVEVDVGEQLQQYAAPLNLAHVEEALPSGQTVDLAYSNYHVKQFLEALLRNSAAPSKDDADHHFSRSLEGRPEGAGVAMSSMMDVQADWYGEDSGDVLVVPIKLHKCPFCPYTAKQKGILKRHIRSHTGERPYPCETCGKRFTRQEHLRSHALSVHRSNRPIICKGCRRTFTSHLSQGLRRFGLCDSCTCVTDTPDDDDDLMPINLSLMEASSESQEKSDTDNDWPIYVESGEENDPAGDDSDDKPQIQPNLSDRETLT</sequence>
<keyword evidence="3" id="KW-0677">Repeat</keyword>
<evidence type="ECO:0000256" key="10">
    <source>
        <dbReference type="SAM" id="MobiDB-lite"/>
    </source>
</evidence>
<dbReference type="Pfam" id="PF13465">
    <property type="entry name" value="zf-H2C2_2"/>
    <property type="match status" value="1"/>
</dbReference>
<gene>
    <name evidence="12" type="primary">ZBTB8B</name>
</gene>
<evidence type="ECO:0000256" key="1">
    <source>
        <dbReference type="ARBA" id="ARBA00004123"/>
    </source>
</evidence>
<evidence type="ECO:0000256" key="5">
    <source>
        <dbReference type="ARBA" id="ARBA00022833"/>
    </source>
</evidence>
<dbReference type="PANTHER" id="PTHR46105:SF25">
    <property type="entry name" value="ZGC:110075 PROTEIN"/>
    <property type="match status" value="1"/>
</dbReference>
<reference evidence="12 13" key="1">
    <citation type="submission" date="2013-03" db="EMBL/GenBank/DDBJ databases">
        <authorList>
            <person name="Warren W."/>
            <person name="Wilson R.K."/>
        </authorList>
    </citation>
    <scope>NUCLEOTIDE SEQUENCE</scope>
</reference>
<keyword evidence="5" id="KW-0862">Zinc</keyword>
<dbReference type="GO" id="GO:0005829">
    <property type="term" value="C:cytosol"/>
    <property type="evidence" value="ECO:0007669"/>
    <property type="project" value="Ensembl"/>
</dbReference>
<dbReference type="FunFam" id="3.30.160.60:FF:000379">
    <property type="entry name" value="Zinc finger and BTB domain-containing protein 46"/>
    <property type="match status" value="1"/>
</dbReference>
<dbReference type="Gene3D" id="3.30.160.60">
    <property type="entry name" value="Classic Zinc Finger"/>
    <property type="match status" value="2"/>
</dbReference>
<evidence type="ECO:0000256" key="9">
    <source>
        <dbReference type="PROSITE-ProRule" id="PRU00042"/>
    </source>
</evidence>
<protein>
    <submittedName>
        <fullName evidence="12">Zinc finger and BTB domain containing 8B</fullName>
    </submittedName>
</protein>
<dbReference type="Bgee" id="ENSMFAG00000037573">
    <property type="expression patterns" value="Expressed in temporal lobe and 2 other cell types or tissues"/>
</dbReference>
<feature type="region of interest" description="Disordered" evidence="10">
    <location>
        <begin position="38"/>
        <end position="65"/>
    </location>
</feature>
<dbReference type="Ensembl" id="ENSMFAT00000026291.2">
    <property type="protein sequence ID" value="ENSMFAP00000007597.2"/>
    <property type="gene ID" value="ENSMFAG00000037573.2"/>
</dbReference>
<keyword evidence="2" id="KW-0479">Metal-binding</keyword>
<keyword evidence="4 9" id="KW-0863">Zinc-finger</keyword>
<dbReference type="VEuPathDB" id="HostDB:ENSMFAG00000037573"/>
<proteinExistence type="predicted"/>
<dbReference type="SUPFAM" id="SSF57667">
    <property type="entry name" value="beta-beta-alpha zinc fingers"/>
    <property type="match status" value="1"/>
</dbReference>
<comment type="subcellular location">
    <subcellularLocation>
        <location evidence="1">Nucleus</location>
    </subcellularLocation>
</comment>
<organism evidence="12 13">
    <name type="scientific">Macaca fascicularis</name>
    <name type="common">Crab-eating macaque</name>
    <name type="synonym">Cynomolgus monkey</name>
    <dbReference type="NCBI Taxonomy" id="9541"/>
    <lineage>
        <taxon>Eukaryota</taxon>
        <taxon>Metazoa</taxon>
        <taxon>Chordata</taxon>
        <taxon>Craniata</taxon>
        <taxon>Vertebrata</taxon>
        <taxon>Euteleostomi</taxon>
        <taxon>Mammalia</taxon>
        <taxon>Eutheria</taxon>
        <taxon>Euarchontoglires</taxon>
        <taxon>Primates</taxon>
        <taxon>Haplorrhini</taxon>
        <taxon>Catarrhini</taxon>
        <taxon>Cercopithecidae</taxon>
        <taxon>Cercopithecinae</taxon>
        <taxon>Macaca</taxon>
    </lineage>
</organism>
<dbReference type="SMART" id="SM00355">
    <property type="entry name" value="ZnF_C2H2"/>
    <property type="match status" value="2"/>
</dbReference>
<dbReference type="PANTHER" id="PTHR46105">
    <property type="entry name" value="AGAP004733-PA"/>
    <property type="match status" value="1"/>
</dbReference>
<feature type="domain" description="C2H2-type" evidence="11">
    <location>
        <begin position="229"/>
        <end position="256"/>
    </location>
</feature>
<reference evidence="12" key="3">
    <citation type="submission" date="2025-09" db="UniProtKB">
        <authorList>
            <consortium name="Ensembl"/>
        </authorList>
    </citation>
    <scope>IDENTIFICATION</scope>
</reference>
<dbReference type="GO" id="GO:0005654">
    <property type="term" value="C:nucleoplasm"/>
    <property type="evidence" value="ECO:0007669"/>
    <property type="project" value="Ensembl"/>
</dbReference>
<feature type="domain" description="C2H2-type" evidence="11">
    <location>
        <begin position="257"/>
        <end position="285"/>
    </location>
</feature>
<evidence type="ECO:0000256" key="6">
    <source>
        <dbReference type="ARBA" id="ARBA00023015"/>
    </source>
</evidence>
<keyword evidence="13" id="KW-1185">Reference proteome</keyword>
<dbReference type="InterPro" id="IPR036236">
    <property type="entry name" value="Znf_C2H2_sf"/>
</dbReference>
<dbReference type="InterPro" id="IPR050457">
    <property type="entry name" value="ZnFinger_BTB_dom_contain"/>
</dbReference>
<name>A0A2K5U5H1_MACFA</name>
<dbReference type="GO" id="GO:0008270">
    <property type="term" value="F:zinc ion binding"/>
    <property type="evidence" value="ECO:0007669"/>
    <property type="project" value="UniProtKB-KW"/>
</dbReference>